<evidence type="ECO:0000313" key="4">
    <source>
        <dbReference type="Proteomes" id="UP000194236"/>
    </source>
</evidence>
<feature type="non-terminal residue" evidence="3">
    <location>
        <position position="156"/>
    </location>
</feature>
<keyword evidence="2" id="KW-1133">Transmembrane helix</keyword>
<dbReference type="EMBL" id="MUJZ01057167">
    <property type="protein sequence ID" value="OTF72243.1"/>
    <property type="molecule type" value="Genomic_DNA"/>
</dbReference>
<name>A0A1Y3AX89_EURMA</name>
<keyword evidence="2" id="KW-0472">Membrane</keyword>
<comment type="caution">
    <text evidence="3">The sequence shown here is derived from an EMBL/GenBank/DDBJ whole genome shotgun (WGS) entry which is preliminary data.</text>
</comment>
<feature type="transmembrane region" description="Helical" evidence="2">
    <location>
        <begin position="75"/>
        <end position="100"/>
    </location>
</feature>
<proteinExistence type="predicted"/>
<dbReference type="AlphaFoldDB" id="A0A1Y3AX89"/>
<gene>
    <name evidence="3" type="ORF">BLA29_009677</name>
</gene>
<feature type="compositionally biased region" description="Polar residues" evidence="1">
    <location>
        <begin position="147"/>
        <end position="156"/>
    </location>
</feature>
<protein>
    <submittedName>
        <fullName evidence="3">Uncharacterized protein</fullName>
    </submittedName>
</protein>
<dbReference type="Proteomes" id="UP000194236">
    <property type="component" value="Unassembled WGS sequence"/>
</dbReference>
<evidence type="ECO:0000256" key="1">
    <source>
        <dbReference type="SAM" id="MobiDB-lite"/>
    </source>
</evidence>
<evidence type="ECO:0000256" key="2">
    <source>
        <dbReference type="SAM" id="Phobius"/>
    </source>
</evidence>
<dbReference type="OrthoDB" id="5970528at2759"/>
<keyword evidence="2" id="KW-0812">Transmembrane</keyword>
<organism evidence="3 4">
    <name type="scientific">Euroglyphus maynei</name>
    <name type="common">Mayne's house dust mite</name>
    <dbReference type="NCBI Taxonomy" id="6958"/>
    <lineage>
        <taxon>Eukaryota</taxon>
        <taxon>Metazoa</taxon>
        <taxon>Ecdysozoa</taxon>
        <taxon>Arthropoda</taxon>
        <taxon>Chelicerata</taxon>
        <taxon>Arachnida</taxon>
        <taxon>Acari</taxon>
        <taxon>Acariformes</taxon>
        <taxon>Sarcoptiformes</taxon>
        <taxon>Astigmata</taxon>
        <taxon>Psoroptidia</taxon>
        <taxon>Analgoidea</taxon>
        <taxon>Pyroglyphidae</taxon>
        <taxon>Pyroglyphinae</taxon>
        <taxon>Euroglyphus</taxon>
    </lineage>
</organism>
<evidence type="ECO:0000313" key="3">
    <source>
        <dbReference type="EMBL" id="OTF72243.1"/>
    </source>
</evidence>
<accession>A0A1Y3AX89</accession>
<feature type="region of interest" description="Disordered" evidence="1">
    <location>
        <begin position="115"/>
        <end position="156"/>
    </location>
</feature>
<reference evidence="3 4" key="1">
    <citation type="submission" date="2017-03" db="EMBL/GenBank/DDBJ databases">
        <title>Genome Survey of Euroglyphus maynei.</title>
        <authorList>
            <person name="Arlian L.G."/>
            <person name="Morgan M.S."/>
            <person name="Rider S.D."/>
        </authorList>
    </citation>
    <scope>NUCLEOTIDE SEQUENCE [LARGE SCALE GENOMIC DNA]</scope>
    <source>
        <strain evidence="3">Arlian Lab</strain>
        <tissue evidence="3">Whole body</tissue>
    </source>
</reference>
<feature type="compositionally biased region" description="Acidic residues" evidence="1">
    <location>
        <begin position="125"/>
        <end position="144"/>
    </location>
</feature>
<keyword evidence="4" id="KW-1185">Reference proteome</keyword>
<sequence length="156" mass="18048">MDSTSEMNTGKSSWRPRLPHQTLSRDNQVLMDNPNQQHHHSAINCTELTTQMQVVGFISDWISAIGFVKRNQELFVLYLLVSLFGSLVCFLAVLSARLYYQKGVAVKKIRKEQQQQQRKFVPQFDFEDEFDDDDEEGENDDDDERGNQQTTVSGDR</sequence>